<accession>A0A1T4MX09</accession>
<evidence type="ECO:0000256" key="4">
    <source>
        <dbReference type="ARBA" id="ARBA00022989"/>
    </source>
</evidence>
<name>A0A1T4MX09_9BACT</name>
<sequence>MEISTKQEQFNAAMALYSSQSRYRVFGLLVSTTNISLQIYLLYRIWPVSIGPVWQVFSIGAAYLLTDFINGLVHMYMDNNDRYESLDGPLIANFHLHHKTPQYQKHNLLMVYFTETGSKVWLVGYLLLIAVLQALFVINPAVLYTLVYIGILSSVAEVSHYLCHSSTSPTTAFLAKIGLLLSKRHHAQHHLRDNNGYAFLNGFTDPVLDLIAAACCKGYKQQTDLHYAHYHAADVEAR</sequence>
<evidence type="ECO:0000259" key="7">
    <source>
        <dbReference type="Pfam" id="PF10520"/>
    </source>
</evidence>
<feature type="transmembrane region" description="Helical" evidence="6">
    <location>
        <begin position="120"/>
        <end position="138"/>
    </location>
</feature>
<keyword evidence="4 6" id="KW-1133">Transmembrane helix</keyword>
<dbReference type="STRING" id="115783.SAMN02745119_01437"/>
<dbReference type="AlphaFoldDB" id="A0A1T4MX09"/>
<dbReference type="InterPro" id="IPR019547">
    <property type="entry name" value="Lipid_desat"/>
</dbReference>
<evidence type="ECO:0000256" key="2">
    <source>
        <dbReference type="ARBA" id="ARBA00007620"/>
    </source>
</evidence>
<keyword evidence="5 6" id="KW-0472">Membrane</keyword>
<dbReference type="InterPro" id="IPR053335">
    <property type="entry name" value="Fatty_acid_desaturase_CarF"/>
</dbReference>
<comment type="subcellular location">
    <subcellularLocation>
        <location evidence="1">Membrane</location>
        <topology evidence="1">Multi-pass membrane protein</topology>
    </subcellularLocation>
</comment>
<evidence type="ECO:0000256" key="3">
    <source>
        <dbReference type="ARBA" id="ARBA00022692"/>
    </source>
</evidence>
<keyword evidence="9" id="KW-1185">Reference proteome</keyword>
<keyword evidence="3 6" id="KW-0812">Transmembrane</keyword>
<gene>
    <name evidence="8" type="ORF">SAMN02745119_01437</name>
</gene>
<feature type="transmembrane region" description="Helical" evidence="6">
    <location>
        <begin position="25"/>
        <end position="46"/>
    </location>
</feature>
<reference evidence="9" key="1">
    <citation type="submission" date="2017-02" db="EMBL/GenBank/DDBJ databases">
        <authorList>
            <person name="Varghese N."/>
            <person name="Submissions S."/>
        </authorList>
    </citation>
    <scope>NUCLEOTIDE SEQUENCE [LARGE SCALE GENOMIC DNA]</scope>
    <source>
        <strain evidence="9">ATCC BAA-34</strain>
    </source>
</reference>
<dbReference type="PANTHER" id="PTHR48230:SF1">
    <property type="entry name" value="LIPID DESATURASE DOMAIN-CONTAINING PROTEIN"/>
    <property type="match status" value="1"/>
</dbReference>
<evidence type="ECO:0000256" key="1">
    <source>
        <dbReference type="ARBA" id="ARBA00004141"/>
    </source>
</evidence>
<comment type="similarity">
    <text evidence="2">Belongs to the fatty acid desaturase CarF family.</text>
</comment>
<protein>
    <submittedName>
        <fullName evidence="8">B domain of TMEM189, localisation domain</fullName>
    </submittedName>
</protein>
<evidence type="ECO:0000256" key="6">
    <source>
        <dbReference type="SAM" id="Phobius"/>
    </source>
</evidence>
<dbReference type="Proteomes" id="UP000190102">
    <property type="component" value="Unassembled WGS sequence"/>
</dbReference>
<dbReference type="GO" id="GO:0016020">
    <property type="term" value="C:membrane"/>
    <property type="evidence" value="ECO:0007669"/>
    <property type="project" value="UniProtKB-SubCell"/>
</dbReference>
<evidence type="ECO:0000313" key="8">
    <source>
        <dbReference type="EMBL" id="SJZ71589.1"/>
    </source>
</evidence>
<feature type="transmembrane region" description="Helical" evidence="6">
    <location>
        <begin position="52"/>
        <end position="73"/>
    </location>
</feature>
<dbReference type="PANTHER" id="PTHR48230">
    <property type="match status" value="1"/>
</dbReference>
<dbReference type="EMBL" id="FUWR01000006">
    <property type="protein sequence ID" value="SJZ71589.1"/>
    <property type="molecule type" value="Genomic_DNA"/>
</dbReference>
<dbReference type="Pfam" id="PF10520">
    <property type="entry name" value="Lipid_desat"/>
    <property type="match status" value="1"/>
</dbReference>
<organism evidence="8 9">
    <name type="scientific">Trichlorobacter thiogenes</name>
    <dbReference type="NCBI Taxonomy" id="115783"/>
    <lineage>
        <taxon>Bacteria</taxon>
        <taxon>Pseudomonadati</taxon>
        <taxon>Thermodesulfobacteriota</taxon>
        <taxon>Desulfuromonadia</taxon>
        <taxon>Geobacterales</taxon>
        <taxon>Geobacteraceae</taxon>
        <taxon>Trichlorobacter</taxon>
    </lineage>
</organism>
<feature type="domain" description="Lipid desaturase" evidence="7">
    <location>
        <begin position="63"/>
        <end position="211"/>
    </location>
</feature>
<evidence type="ECO:0000256" key="5">
    <source>
        <dbReference type="ARBA" id="ARBA00023136"/>
    </source>
</evidence>
<proteinExistence type="inferred from homology"/>
<dbReference type="RefSeq" id="WP_078789752.1">
    <property type="nucleotide sequence ID" value="NZ_FUWR01000006.1"/>
</dbReference>
<dbReference type="OrthoDB" id="5635021at2"/>
<evidence type="ECO:0000313" key="9">
    <source>
        <dbReference type="Proteomes" id="UP000190102"/>
    </source>
</evidence>